<dbReference type="InterPro" id="IPR002018">
    <property type="entry name" value="CarbesteraseB"/>
</dbReference>
<sequence length="88" mass="9808">RRWKPPAPINSADWHGIYNATEFGSKCVQPKFDNISEVVGSEDCLYINVWTPSLNPPTHLPVMVWFHSGDFVYGSADMPGMSPNSQIA</sequence>
<dbReference type="SUPFAM" id="SSF53474">
    <property type="entry name" value="alpha/beta-Hydrolases"/>
    <property type="match status" value="1"/>
</dbReference>
<feature type="non-terminal residue" evidence="2">
    <location>
        <position position="88"/>
    </location>
</feature>
<evidence type="ECO:0000313" key="2">
    <source>
        <dbReference type="EMBL" id="CEK97516.1"/>
    </source>
</evidence>
<dbReference type="InterPro" id="IPR050309">
    <property type="entry name" value="Type-B_Carboxylest/Lipase"/>
</dbReference>
<dbReference type="PANTHER" id="PTHR11559">
    <property type="entry name" value="CARBOXYLESTERASE"/>
    <property type="match status" value="1"/>
</dbReference>
<dbReference type="InterPro" id="IPR029058">
    <property type="entry name" value="AB_hydrolase_fold"/>
</dbReference>
<feature type="domain" description="Carboxylesterase type B" evidence="1">
    <location>
        <begin position="1"/>
        <end position="78"/>
    </location>
</feature>
<protein>
    <recommendedName>
        <fullName evidence="1">Carboxylesterase type B domain-containing protein</fullName>
    </recommendedName>
</protein>
<dbReference type="AlphaFoldDB" id="A0A0B7BYT9"/>
<evidence type="ECO:0000259" key="1">
    <source>
        <dbReference type="Pfam" id="PF00135"/>
    </source>
</evidence>
<accession>A0A0B7BYT9</accession>
<feature type="non-terminal residue" evidence="2">
    <location>
        <position position="1"/>
    </location>
</feature>
<dbReference type="Gene3D" id="3.40.50.1820">
    <property type="entry name" value="alpha/beta hydrolase"/>
    <property type="match status" value="1"/>
</dbReference>
<dbReference type="Pfam" id="PF00135">
    <property type="entry name" value="COesterase"/>
    <property type="match status" value="1"/>
</dbReference>
<organism evidence="2">
    <name type="scientific">Arion vulgaris</name>
    <dbReference type="NCBI Taxonomy" id="1028688"/>
    <lineage>
        <taxon>Eukaryota</taxon>
        <taxon>Metazoa</taxon>
        <taxon>Spiralia</taxon>
        <taxon>Lophotrochozoa</taxon>
        <taxon>Mollusca</taxon>
        <taxon>Gastropoda</taxon>
        <taxon>Heterobranchia</taxon>
        <taxon>Euthyneura</taxon>
        <taxon>Panpulmonata</taxon>
        <taxon>Eupulmonata</taxon>
        <taxon>Stylommatophora</taxon>
        <taxon>Helicina</taxon>
        <taxon>Arionoidea</taxon>
        <taxon>Arionidae</taxon>
        <taxon>Arion</taxon>
    </lineage>
</organism>
<name>A0A0B7BYT9_9EUPU</name>
<proteinExistence type="predicted"/>
<dbReference type="InterPro" id="IPR019819">
    <property type="entry name" value="Carboxylesterase_B_CS"/>
</dbReference>
<dbReference type="EMBL" id="HACG01050651">
    <property type="protein sequence ID" value="CEK97516.1"/>
    <property type="molecule type" value="Transcribed_RNA"/>
</dbReference>
<dbReference type="PROSITE" id="PS00941">
    <property type="entry name" value="CARBOXYLESTERASE_B_2"/>
    <property type="match status" value="1"/>
</dbReference>
<reference evidence="2" key="1">
    <citation type="submission" date="2014-12" db="EMBL/GenBank/DDBJ databases">
        <title>Insight into the proteome of Arion vulgaris.</title>
        <authorList>
            <person name="Aradska J."/>
            <person name="Bulat T."/>
            <person name="Smidak R."/>
            <person name="Sarate P."/>
            <person name="Gangsoo J."/>
            <person name="Sialana F."/>
            <person name="Bilban M."/>
            <person name="Lubec G."/>
        </authorList>
    </citation>
    <scope>NUCLEOTIDE SEQUENCE</scope>
    <source>
        <tissue evidence="2">Skin</tissue>
    </source>
</reference>
<gene>
    <name evidence="2" type="primary">ORF216010</name>
</gene>